<proteinExistence type="predicted"/>
<gene>
    <name evidence="1" type="ORF">CWN80_04490</name>
</gene>
<dbReference type="Proteomes" id="UP000288711">
    <property type="component" value="Unassembled WGS sequence"/>
</dbReference>
<protein>
    <submittedName>
        <fullName evidence="1">TIGR03086 family protein</fullName>
    </submittedName>
</protein>
<organism evidence="1 2">
    <name type="scientific">Janibacter hoylei PVAS-1</name>
    <dbReference type="NCBI Taxonomy" id="1210046"/>
    <lineage>
        <taxon>Bacteria</taxon>
        <taxon>Bacillati</taxon>
        <taxon>Actinomycetota</taxon>
        <taxon>Actinomycetes</taxon>
        <taxon>Micrococcales</taxon>
        <taxon>Intrasporangiaceae</taxon>
        <taxon>Janibacter</taxon>
    </lineage>
</organism>
<reference evidence="1 2" key="1">
    <citation type="journal article" date="2009" name="Int. J. Syst. Evol. Microbiol.">
        <title>Janibacter hoylei sp. nov., Bacillus isronensis sp. nov. and Bacillus aryabhattai sp. nov., isolated from cryotubes used for collecting air from the upper atmosphere.</title>
        <authorList>
            <person name="Shivaji S."/>
            <person name="Chaturvedi P."/>
            <person name="Begum Z."/>
            <person name="Pindi P.K."/>
            <person name="Manorama R."/>
            <person name="Padmanaban D.A."/>
            <person name="Shouche Y.S."/>
            <person name="Pawar S."/>
            <person name="Vaishampayan P."/>
            <person name="Dutt C.B."/>
            <person name="Datta G.N."/>
            <person name="Manchanda R.K."/>
            <person name="Rao U.R."/>
            <person name="Bhargava P.M."/>
            <person name="Narlikar J.V."/>
        </authorList>
    </citation>
    <scope>NUCLEOTIDE SEQUENCE [LARGE SCALE GENOMIC DNA]</scope>
    <source>
        <strain evidence="1 2">PVAS-1</strain>
    </source>
</reference>
<dbReference type="OrthoDB" id="5185819at2"/>
<evidence type="ECO:0000313" key="2">
    <source>
        <dbReference type="Proteomes" id="UP000288711"/>
    </source>
</evidence>
<dbReference type="InterPro" id="IPR017517">
    <property type="entry name" value="Maleyloyr_isom"/>
</dbReference>
<dbReference type="InterPro" id="IPR017520">
    <property type="entry name" value="CHP03086"/>
</dbReference>
<dbReference type="SUPFAM" id="SSF109854">
    <property type="entry name" value="DinB/YfiT-like putative metalloenzymes"/>
    <property type="match status" value="1"/>
</dbReference>
<dbReference type="NCBIfam" id="TIGR03086">
    <property type="entry name" value="TIGR03086 family metal-binding protein"/>
    <property type="match status" value="1"/>
</dbReference>
<dbReference type="AlphaFoldDB" id="A0A444B8Y7"/>
<dbReference type="NCBIfam" id="TIGR03083">
    <property type="entry name" value="maleylpyruvate isomerase family mycothiol-dependent enzyme"/>
    <property type="match status" value="1"/>
</dbReference>
<sequence length="187" mass="20568">MSVTDRYRSAADGFARRVAGTTDWDSPTPVAEWRARDVVGHLTSWLPALLAAGSEVRLTPGPSPEEDPAGAWAALDDQLRSLLDDPATEEVVFEHEHIGRLPLPQMIDQYFTSDVVFHTWDLARATGQDDRLDEAFVADALAGMQAQAEMIRASGQFGQQQPVPDDASVQERFLAFIGRDPRWAPPA</sequence>
<evidence type="ECO:0000313" key="1">
    <source>
        <dbReference type="EMBL" id="RWU84892.1"/>
    </source>
</evidence>
<comment type="caution">
    <text evidence="1">The sequence shown here is derived from an EMBL/GenBank/DDBJ whole genome shotgun (WGS) entry which is preliminary data.</text>
</comment>
<accession>A0A444B8Y7</accession>
<name>A0A444B8Y7_9MICO</name>
<dbReference type="InterPro" id="IPR034660">
    <property type="entry name" value="DinB/YfiT-like"/>
</dbReference>
<keyword evidence="2" id="KW-1185">Reference proteome</keyword>
<dbReference type="EMBL" id="PIPF01000003">
    <property type="protein sequence ID" value="RWU84892.1"/>
    <property type="molecule type" value="Genomic_DNA"/>
</dbReference>